<reference evidence="1 2" key="1">
    <citation type="submission" date="2022-11" db="EMBL/GenBank/DDBJ databases">
        <title>Draft genome sequence of Saccharopolyspora sp. WRP15-2 isolated from rhizosphere soils of wild rice in Thailand.</title>
        <authorList>
            <person name="Duangmal K."/>
            <person name="Kammanee S."/>
            <person name="Muangham S."/>
        </authorList>
    </citation>
    <scope>NUCLEOTIDE SEQUENCE [LARGE SCALE GENOMIC DNA]</scope>
    <source>
        <strain evidence="1 2">WRP15-2</strain>
    </source>
</reference>
<dbReference type="Proteomes" id="UP001210380">
    <property type="component" value="Unassembled WGS sequence"/>
</dbReference>
<name>A0ABT4URF7_9PSEU</name>
<dbReference type="RefSeq" id="WP_270946808.1">
    <property type="nucleotide sequence ID" value="NZ_JAQGLA010000002.1"/>
</dbReference>
<gene>
    <name evidence="1" type="ORF">OU415_02280</name>
</gene>
<evidence type="ECO:0008006" key="3">
    <source>
        <dbReference type="Google" id="ProtNLM"/>
    </source>
</evidence>
<proteinExistence type="predicted"/>
<keyword evidence="2" id="KW-1185">Reference proteome</keyword>
<protein>
    <recommendedName>
        <fullName evidence="3">Ig-like domain-containing protein</fullName>
    </recommendedName>
</protein>
<comment type="caution">
    <text evidence="1">The sequence shown here is derived from an EMBL/GenBank/DDBJ whole genome shotgun (WGS) entry which is preliminary data.</text>
</comment>
<sequence length="332" mass="35390">MATTLDVYAPFDAGPGANVMESTWRGFAKYMLETGIIRNGDDHFKVIADSTGMQVKVGTGHCWIQGHWGENAAQKTLPIVASDPTNPRDDLVVLRADFVNNQIVLDVKTGTPAASPTEPALTQSTSLWEIRLARVRVAANAVTITAANVTDRRERYTSNEYGPGALIAEVIPTASTTSIVFDNIPQTFRHLQIVASVLSSNTTANQAIWCRFNDIATASYDLQWTSARAASVTAGEIDGATRVEVGHASSNDSGGDVNLSSSECLIPNYSRTQRHNTLSRSSFTTPGGGTLTCWSSAGWLWGSSSPIAKITLTLADGSSFKVGSQVSLYGLG</sequence>
<dbReference type="EMBL" id="JAQGLA010000002">
    <property type="protein sequence ID" value="MDA3624244.1"/>
    <property type="molecule type" value="Genomic_DNA"/>
</dbReference>
<organism evidence="1 2">
    <name type="scientific">Saccharopolyspora oryzae</name>
    <dbReference type="NCBI Taxonomy" id="2997343"/>
    <lineage>
        <taxon>Bacteria</taxon>
        <taxon>Bacillati</taxon>
        <taxon>Actinomycetota</taxon>
        <taxon>Actinomycetes</taxon>
        <taxon>Pseudonocardiales</taxon>
        <taxon>Pseudonocardiaceae</taxon>
        <taxon>Saccharopolyspora</taxon>
    </lineage>
</organism>
<evidence type="ECO:0000313" key="1">
    <source>
        <dbReference type="EMBL" id="MDA3624244.1"/>
    </source>
</evidence>
<evidence type="ECO:0000313" key="2">
    <source>
        <dbReference type="Proteomes" id="UP001210380"/>
    </source>
</evidence>
<accession>A0ABT4URF7</accession>